<reference evidence="8 9" key="1">
    <citation type="submission" date="2023-10" db="EMBL/GenBank/DDBJ databases">
        <authorList>
            <person name="Venkata Ramana C."/>
            <person name="Sasikala C."/>
            <person name="Dhurka M."/>
        </authorList>
    </citation>
    <scope>NUCLEOTIDE SEQUENCE [LARGE SCALE GENOMIC DNA]</scope>
    <source>
        <strain evidence="8 9">KCTC 32151</strain>
    </source>
</reference>
<evidence type="ECO:0000256" key="4">
    <source>
        <dbReference type="ARBA" id="ARBA00022475"/>
    </source>
</evidence>
<keyword evidence="4" id="KW-1003">Cell membrane</keyword>
<dbReference type="Pfam" id="PF07886">
    <property type="entry name" value="BA14K"/>
    <property type="match status" value="1"/>
</dbReference>
<comment type="function">
    <text evidence="6">Has immunoglobulin-binding and hemagglutination properties, and can bind to mannose. Essential for virulence. May be involved in LPS biosynthesis or polysaccharide transport.</text>
</comment>
<keyword evidence="7" id="KW-0732">Signal</keyword>
<feature type="signal peptide" evidence="7">
    <location>
        <begin position="1"/>
        <end position="29"/>
    </location>
</feature>
<sequence>MKRNLVNIACSGLLALGFAVIGAPANANALGIAGSATTNAVERSATQAPVVQVDRRDRRNWRRHNDRRKWRHRHNRRDWHRRGPSAGFYFEFGRPAPYYYRPRYVRPPQYRRPVRLSRAHVNWCYDRYRSYRASDNTFQPYHGPRKRCISPYYR</sequence>
<proteinExistence type="inferred from homology"/>
<dbReference type="EMBL" id="JAWLIP010000001">
    <property type="protein sequence ID" value="MDV6224933.1"/>
    <property type="molecule type" value="Genomic_DNA"/>
</dbReference>
<keyword evidence="5" id="KW-0430">Lectin</keyword>
<evidence type="ECO:0000256" key="2">
    <source>
        <dbReference type="ARBA" id="ARBA00010270"/>
    </source>
</evidence>
<organism evidence="8 9">
    <name type="scientific">Nitratireductor aquimarinus</name>
    <dbReference type="NCBI Taxonomy" id="889300"/>
    <lineage>
        <taxon>Bacteria</taxon>
        <taxon>Pseudomonadati</taxon>
        <taxon>Pseudomonadota</taxon>
        <taxon>Alphaproteobacteria</taxon>
        <taxon>Hyphomicrobiales</taxon>
        <taxon>Phyllobacteriaceae</taxon>
        <taxon>Nitratireductor</taxon>
    </lineage>
</organism>
<evidence type="ECO:0000256" key="3">
    <source>
        <dbReference type="ARBA" id="ARBA00020552"/>
    </source>
</evidence>
<comment type="similarity">
    <text evidence="2">Belongs to the BA14k family.</text>
</comment>
<evidence type="ECO:0000256" key="5">
    <source>
        <dbReference type="ARBA" id="ARBA00022734"/>
    </source>
</evidence>
<keyword evidence="9" id="KW-1185">Reference proteome</keyword>
<name>A0ABU4AFB5_9HYPH</name>
<evidence type="ECO:0000256" key="1">
    <source>
        <dbReference type="ARBA" id="ARBA00004167"/>
    </source>
</evidence>
<comment type="caution">
    <text evidence="8">The sequence shown here is derived from an EMBL/GenBank/DDBJ whole genome shotgun (WGS) entry which is preliminary data.</text>
</comment>
<accession>A0ABU4AFB5</accession>
<dbReference type="RefSeq" id="WP_206543852.1">
    <property type="nucleotide sequence ID" value="NZ_CP177239.1"/>
</dbReference>
<gene>
    <name evidence="8" type="ORF">R2G56_01420</name>
</gene>
<protein>
    <recommendedName>
        <fullName evidence="3">Lectin-like protein BA14k</fullName>
    </recommendedName>
</protein>
<keyword evidence="4" id="KW-0472">Membrane</keyword>
<evidence type="ECO:0000256" key="7">
    <source>
        <dbReference type="SAM" id="SignalP"/>
    </source>
</evidence>
<evidence type="ECO:0000313" key="9">
    <source>
        <dbReference type="Proteomes" id="UP001185659"/>
    </source>
</evidence>
<feature type="chain" id="PRO_5046433038" description="Lectin-like protein BA14k" evidence="7">
    <location>
        <begin position="30"/>
        <end position="154"/>
    </location>
</feature>
<dbReference type="Proteomes" id="UP001185659">
    <property type="component" value="Unassembled WGS sequence"/>
</dbReference>
<dbReference type="InterPro" id="IPR012413">
    <property type="entry name" value="BA14K"/>
</dbReference>
<comment type="subcellular location">
    <subcellularLocation>
        <location evidence="1">Membrane</location>
        <topology evidence="1">Single-pass membrane protein</topology>
    </subcellularLocation>
</comment>
<evidence type="ECO:0000256" key="6">
    <source>
        <dbReference type="ARBA" id="ARBA00025321"/>
    </source>
</evidence>
<evidence type="ECO:0000313" key="8">
    <source>
        <dbReference type="EMBL" id="MDV6224933.1"/>
    </source>
</evidence>